<comment type="caution">
    <text evidence="1">The sequence shown here is derived from an EMBL/GenBank/DDBJ whole genome shotgun (WGS) entry which is preliminary data.</text>
</comment>
<keyword evidence="2" id="KW-1185">Reference proteome</keyword>
<accession>A0A4C1UX77</accession>
<dbReference type="AlphaFoldDB" id="A0A4C1UX77"/>
<sequence length="103" mass="11934">MSSPTAMQELIFTNVPNTQQHTALRVGTRTRAFIDESEATEARQRLYATGPKREHFLFSQHYSKWNLETNGMTPRLVNKPPPGAGARFFRSFPPDRFFLFRVM</sequence>
<dbReference type="EMBL" id="BGZK01000232">
    <property type="protein sequence ID" value="GBP30374.1"/>
    <property type="molecule type" value="Genomic_DNA"/>
</dbReference>
<reference evidence="1 2" key="1">
    <citation type="journal article" date="2019" name="Commun. Biol.">
        <title>The bagworm genome reveals a unique fibroin gene that provides high tensile strength.</title>
        <authorList>
            <person name="Kono N."/>
            <person name="Nakamura H."/>
            <person name="Ohtoshi R."/>
            <person name="Tomita M."/>
            <person name="Numata K."/>
            <person name="Arakawa K."/>
        </authorList>
    </citation>
    <scope>NUCLEOTIDE SEQUENCE [LARGE SCALE GENOMIC DNA]</scope>
</reference>
<organism evidence="1 2">
    <name type="scientific">Eumeta variegata</name>
    <name type="common">Bagworm moth</name>
    <name type="synonym">Eumeta japonica</name>
    <dbReference type="NCBI Taxonomy" id="151549"/>
    <lineage>
        <taxon>Eukaryota</taxon>
        <taxon>Metazoa</taxon>
        <taxon>Ecdysozoa</taxon>
        <taxon>Arthropoda</taxon>
        <taxon>Hexapoda</taxon>
        <taxon>Insecta</taxon>
        <taxon>Pterygota</taxon>
        <taxon>Neoptera</taxon>
        <taxon>Endopterygota</taxon>
        <taxon>Lepidoptera</taxon>
        <taxon>Glossata</taxon>
        <taxon>Ditrysia</taxon>
        <taxon>Tineoidea</taxon>
        <taxon>Psychidae</taxon>
        <taxon>Oiketicinae</taxon>
        <taxon>Eumeta</taxon>
    </lineage>
</organism>
<evidence type="ECO:0000313" key="1">
    <source>
        <dbReference type="EMBL" id="GBP30374.1"/>
    </source>
</evidence>
<evidence type="ECO:0000313" key="2">
    <source>
        <dbReference type="Proteomes" id="UP000299102"/>
    </source>
</evidence>
<protein>
    <submittedName>
        <fullName evidence="1">Uncharacterized protein</fullName>
    </submittedName>
</protein>
<dbReference type="Proteomes" id="UP000299102">
    <property type="component" value="Unassembled WGS sequence"/>
</dbReference>
<name>A0A4C1UX77_EUMVA</name>
<gene>
    <name evidence="1" type="ORF">EVAR_18173_1</name>
</gene>
<proteinExistence type="predicted"/>